<dbReference type="OrthoDB" id="1150509at2"/>
<keyword evidence="1" id="KW-0472">Membrane</keyword>
<dbReference type="AlphaFoldDB" id="A0A5B9FY08"/>
<evidence type="ECO:0000313" key="2">
    <source>
        <dbReference type="EMBL" id="QEE49637.1"/>
    </source>
</evidence>
<evidence type="ECO:0000256" key="1">
    <source>
        <dbReference type="SAM" id="Phobius"/>
    </source>
</evidence>
<keyword evidence="1" id="KW-1133">Transmembrane helix</keyword>
<keyword evidence="3" id="KW-1185">Reference proteome</keyword>
<protein>
    <submittedName>
        <fullName evidence="2">Uncharacterized protein</fullName>
    </submittedName>
</protein>
<keyword evidence="1" id="KW-0812">Transmembrane</keyword>
<name>A0A5B9FY08_9FLAO</name>
<dbReference type="KEGG" id="fak:FUA48_08585"/>
<dbReference type="RefSeq" id="WP_147583145.1">
    <property type="nucleotide sequence ID" value="NZ_CP042831.1"/>
</dbReference>
<dbReference type="Proteomes" id="UP000321222">
    <property type="component" value="Chromosome"/>
</dbReference>
<sequence>MKKLITHPLFYWFSFILLMLAISVLPIGCGAFKRPQKVVVQTENKTNIDSLLLEIKKLTKVNREINDKTSIYIPDLNTGNDECDSICNARMREMLVTVNRVIESGNNKYQLLYNEHSKTIDLLAKMAETQDSNTETNREQFKSEESEVVKPVIIKVIPAFWRYSAYLGWAAALLIVFTIFNRVKSWGTKKFFTSGAV</sequence>
<organism evidence="2 3">
    <name type="scientific">Flavobacterium alkalisoli</name>
    <dbReference type="NCBI Taxonomy" id="2602769"/>
    <lineage>
        <taxon>Bacteria</taxon>
        <taxon>Pseudomonadati</taxon>
        <taxon>Bacteroidota</taxon>
        <taxon>Flavobacteriia</taxon>
        <taxon>Flavobacteriales</taxon>
        <taxon>Flavobacteriaceae</taxon>
        <taxon>Flavobacterium</taxon>
    </lineage>
</organism>
<reference evidence="2 3" key="1">
    <citation type="submission" date="2019-08" db="EMBL/GenBank/DDBJ databases">
        <title>Flavobacterium alkalisoli sp. nov., isolated from rhizosphere soil of Suaeda salsa.</title>
        <authorList>
            <person name="Sun J.-Q."/>
            <person name="Xu L."/>
        </authorList>
    </citation>
    <scope>NUCLEOTIDE SEQUENCE [LARGE SCALE GENOMIC DNA]</scope>
    <source>
        <strain evidence="2 3">XS-5</strain>
    </source>
</reference>
<feature type="transmembrane region" description="Helical" evidence="1">
    <location>
        <begin position="160"/>
        <end position="180"/>
    </location>
</feature>
<proteinExistence type="predicted"/>
<dbReference type="EMBL" id="CP042831">
    <property type="protein sequence ID" value="QEE49637.1"/>
    <property type="molecule type" value="Genomic_DNA"/>
</dbReference>
<gene>
    <name evidence="2" type="ORF">FUA48_08585</name>
</gene>
<feature type="transmembrane region" description="Helical" evidence="1">
    <location>
        <begin position="9"/>
        <end position="28"/>
    </location>
</feature>
<evidence type="ECO:0000313" key="3">
    <source>
        <dbReference type="Proteomes" id="UP000321222"/>
    </source>
</evidence>
<accession>A0A5B9FY08</accession>